<reference evidence="7" key="1">
    <citation type="submission" date="2021-09" db="EMBL/GenBank/DDBJ databases">
        <authorList>
            <consortium name="AG Swart"/>
            <person name="Singh M."/>
            <person name="Singh A."/>
            <person name="Seah K."/>
            <person name="Emmerich C."/>
        </authorList>
    </citation>
    <scope>NUCLEOTIDE SEQUENCE</scope>
    <source>
        <strain evidence="7">ATCC30299</strain>
    </source>
</reference>
<keyword evidence="8" id="KW-1185">Reference proteome</keyword>
<feature type="domain" description="Vacuolar protein sorting-associated protein 13 VPS13 adaptor binding" evidence="5">
    <location>
        <begin position="1307"/>
        <end position="1828"/>
    </location>
</feature>
<evidence type="ECO:0000259" key="6">
    <source>
        <dbReference type="Pfam" id="PF25037"/>
    </source>
</evidence>
<comment type="caution">
    <text evidence="7">The sequence shown here is derived from an EMBL/GenBank/DDBJ whole genome shotgun (WGS) entry which is preliminary data.</text>
</comment>
<feature type="domain" description="Chorein N-terminal" evidence="4">
    <location>
        <begin position="3"/>
        <end position="296"/>
    </location>
</feature>
<dbReference type="InterPro" id="IPR056748">
    <property type="entry name" value="VPS13-like_C"/>
</dbReference>
<keyword evidence="2" id="KW-0813">Transport</keyword>
<dbReference type="Pfam" id="PF25036">
    <property type="entry name" value="VPS13_VAB"/>
    <property type="match status" value="1"/>
</dbReference>
<dbReference type="InterPro" id="IPR009543">
    <property type="entry name" value="VPS13_VAB"/>
</dbReference>
<comment type="similarity">
    <text evidence="1">Belongs to the VPS13 family.</text>
</comment>
<organism evidence="7 8">
    <name type="scientific">Blepharisma stoltei</name>
    <dbReference type="NCBI Taxonomy" id="1481888"/>
    <lineage>
        <taxon>Eukaryota</taxon>
        <taxon>Sar</taxon>
        <taxon>Alveolata</taxon>
        <taxon>Ciliophora</taxon>
        <taxon>Postciliodesmatophora</taxon>
        <taxon>Heterotrichea</taxon>
        <taxon>Heterotrichida</taxon>
        <taxon>Blepharismidae</taxon>
        <taxon>Blepharisma</taxon>
    </lineage>
</organism>
<evidence type="ECO:0008006" key="9">
    <source>
        <dbReference type="Google" id="ProtNLM"/>
    </source>
</evidence>
<evidence type="ECO:0000256" key="2">
    <source>
        <dbReference type="ARBA" id="ARBA00022448"/>
    </source>
</evidence>
<evidence type="ECO:0000259" key="4">
    <source>
        <dbReference type="Pfam" id="PF12624"/>
    </source>
</evidence>
<evidence type="ECO:0000313" key="8">
    <source>
        <dbReference type="Proteomes" id="UP001162131"/>
    </source>
</evidence>
<gene>
    <name evidence="7" type="ORF">BSTOLATCC_MIC55555</name>
</gene>
<dbReference type="Proteomes" id="UP001162131">
    <property type="component" value="Unassembled WGS sequence"/>
</dbReference>
<protein>
    <recommendedName>
        <fullName evidence="9">Vacuolar protein sorting-associated protein</fullName>
    </recommendedName>
</protein>
<sequence>MNSAVAGVLNKVLGDYVENLNAEQLNLSVFSGEIKLQQLKLKTDILKVLGLPFDLKHGQIGNLSVRIPWTSIGSSPLKIEISEIYMLVGPKPPSAWNEEEEKKNKISLKQVSLDNFETIYSSEAAVNVEPGFVEKLVTKIVDNLQVSINSIYIRYEDDVSSTDAFAFGIAIKNVQAVTCNKNWQIEYISDAAITYKLVLLDDIRVFMDYGENFVIKSDSFDEFLNLAYKEKTPQLNHRFLLKPTSYRLELIMNKNSKDLSLPQAFASLKNVEVDMGIETNQITHMLKILEFMALYANFQSGVSNSEVESEFSPEEASIYRELYKKWRILSKGKDLEKIKSLKAKLELHENGKILQSIITQRTNVNTELELLRKEEAVRNEISSIENASQGGAFSSISGYFWGKKESAKKKEEEEKKEKLKIVNEKLLEILKEKENFAKQIDNFISDTQVFANLPSTYVRFKVEFSVSNTIISLKNTEKDLLIYSVRDFKIEFGMRPETIYAKIDIGNGELEDKVINSLVFPNILVTEFLHLEYDQLPSPKLSIKSGAFNVATNLESLLIVSNIFSAAIAQEIDISKYVEAASTKTSEYIKIGEQYVKDLAKTGSQASIELNLDMKAPVIFIPMNIHSLEEGMLVLDGGHLYGKTSIETLSNFSFDKYIFNLVNTKICIVWNCPSADNWKSGNLQDFLSPVDYKFTALNCKVEQHLIPAFVFSTEIGKLNFDLDESILFFTWKLQEEIFRILDQNKPAEVPMQKPRGDSLVIETEALKDRMKRIKDIVAMKMMVNFNEISLRLRKQKSQLAAIKFYEIYLDLGLGSLGEVLGKLKLKKIEMEDLREKVQLRKVICNPALYDDDKGEDEFMDAVEEINQLVIDFQFRPKLDTLHVDLILSEMRIMPSPDLFSQVVNFFTKPIAKASFATKSFQLETVPPVAHSKYKTVFITKMSLELSGIEVWLPMDVLNSRKRIGCFKFGVFLNYDSTQEYTSSFDKWIREIEREYHSINDEASIEITHIGGLIGLAHKNRILRTEERTQDILRPSRISITYNCLNRGNQETYTKIQVNLESLCFDIGFRDLQFLKTLSGIWMQFSLYDNEYYEQPPQVPNANTKTEITAECDALQVNLLEDTGIKAYSLIHLHFSNFTVKAIMDSTKTEAALSTFLLADCYNIYLAAWEPLIEDWNFDLTANQPAGSLMIINFEAPRIFNINLTLSNIEIIGTLMTKLGQDSSFWNEEVISNYIPDDNEVLAHGNFLYVLNNQLDVTIDVWLDITDAEIWTLEPNQTFTFTQQVVDKLQASIKPEGNKHGLMEEIKTPSAIVIKAEEYEPSKGIFIESIGVRGFKLKSGIKQVACVLDISAENNEKIIKIQTAKLCVNMTNSVVNMEYLGNLVSVYPNSAFPLPLKWVENPEISPYIAGIEKKIELYQEGTVQIEENSWIVTEIDKYKTSTSVTQMIVAFKPPFIYQNLLPCSLSIFYNKSEVPLCSLSPGASEASLSIDPTNDRQLYRFELQIENEYILDTDWKTLKGGAKCLLELTGNFPGNKLTIETSKYNTMNSQIIDLSQRKKAKKISSDSQRAESKILEIYCKYYLVNKSDWSFECNKGSMKINEHSIGFLSSRKNIKIRTVGKEYGEPSLWSESFNVSTTGISGCIELNNTDAQKKSHEVPSHLLFGIYTFEAPPPLTKSKIVHIMPRYVIHNELGYSIYIRQLLKNHEPGKTIKEVFDGSNLQYQLDSKSTSLIQISRDNNNWSSPFSIQDIEDFQVKFSAREEEKSDTQGEWYRPQYVNGYMHYARIIISTEDEACIHISFLTPKDPEFRILNLTQFEITANQVNYPALAIPPLTSIPWAFDNLLDNRKIELTGAEKKTYEIEKIGKAKKLGRNSVSVNVVGVTREMRIIPIGDKYERLKTTKLKKKQGYKFLASMAGVGLSLIDRTPTELFYFSFQYITLKFTSKQETIKKELRDHMKIDFKLKALQIDNMVSHNRLFPILFSPTATKDDEETPFIQAKIHKISSSNIDSTEISSIDKYSWLEVSIQEMRFQINQESLEVLLRTLSSLKNTFGTQLDYKKFSDISSLKETCKYLDVTSPILSFNLSQSSKKIFFEFFHLCAIKIYITFKSGMRNIDFQVDAMEGFGLLRTLGRYGAAFPNISESPLRFRELIIKESFQTMTNLTWQIISNYIRQGLFQFYKILGSVDLLGNPIGLIDKLGTGVFEFLNEPVKGALKGPKSFALGLEKGVRSLIGNVIAGGFGSVTKLTGGLYELVKEVNQDEGAEALYQSDSAALNVYSGVKGGVVEIAQGFTGIFTKPWKGARKSGVTGFFKGIGSGLLGVATAPLLAALRLGTGIAAGITSAGTLLANGKVDPKGRVRFPRHFNAKYVLVPYNHEIAEAQELLRNSKEFKREKIVFYLHLKENEDFIILLTLNKFFLLLNADLSKTLPIREISTMEIHRSDDKFLFFAGNREETNQIIIQSATFSSLARLYAAVLCIPSYKKSKPQLKKIKMPGRYGSSCCRFR</sequence>
<dbReference type="InterPro" id="IPR026854">
    <property type="entry name" value="VPS13_N"/>
</dbReference>
<dbReference type="GO" id="GO:0006623">
    <property type="term" value="P:protein targeting to vacuole"/>
    <property type="evidence" value="ECO:0007669"/>
    <property type="project" value="TreeGrafter"/>
</dbReference>
<dbReference type="Pfam" id="PF12624">
    <property type="entry name" value="VPS13_N"/>
    <property type="match status" value="1"/>
</dbReference>
<dbReference type="InterPro" id="IPR026847">
    <property type="entry name" value="VPS13"/>
</dbReference>
<evidence type="ECO:0000256" key="3">
    <source>
        <dbReference type="ARBA" id="ARBA00023055"/>
    </source>
</evidence>
<dbReference type="GO" id="GO:0045053">
    <property type="term" value="P:protein retention in Golgi apparatus"/>
    <property type="evidence" value="ECO:0007669"/>
    <property type="project" value="TreeGrafter"/>
</dbReference>
<dbReference type="GO" id="GO:0006869">
    <property type="term" value="P:lipid transport"/>
    <property type="evidence" value="ECO:0007669"/>
    <property type="project" value="UniProtKB-KW"/>
</dbReference>
<dbReference type="Pfam" id="PF25037">
    <property type="entry name" value="VPS13_C"/>
    <property type="match status" value="1"/>
</dbReference>
<dbReference type="PANTHER" id="PTHR16166:SF93">
    <property type="entry name" value="INTERMEMBRANE LIPID TRANSFER PROTEIN VPS13"/>
    <property type="match status" value="1"/>
</dbReference>
<evidence type="ECO:0000259" key="5">
    <source>
        <dbReference type="Pfam" id="PF25036"/>
    </source>
</evidence>
<name>A0AAU9K262_9CILI</name>
<dbReference type="PANTHER" id="PTHR16166">
    <property type="entry name" value="VACUOLAR PROTEIN SORTING-ASSOCIATED PROTEIN VPS13"/>
    <property type="match status" value="1"/>
</dbReference>
<evidence type="ECO:0000256" key="1">
    <source>
        <dbReference type="ARBA" id="ARBA00006545"/>
    </source>
</evidence>
<accession>A0AAU9K262</accession>
<keyword evidence="3" id="KW-0445">Lipid transport</keyword>
<feature type="domain" description="Intermembrane lipid transfer protein VPS13-like C-terminal" evidence="6">
    <location>
        <begin position="2359"/>
        <end position="2435"/>
    </location>
</feature>
<proteinExistence type="inferred from homology"/>
<dbReference type="EMBL" id="CAJZBQ010000054">
    <property type="protein sequence ID" value="CAG9332100.1"/>
    <property type="molecule type" value="Genomic_DNA"/>
</dbReference>
<evidence type="ECO:0000313" key="7">
    <source>
        <dbReference type="EMBL" id="CAG9332100.1"/>
    </source>
</evidence>